<organism evidence="3 4">
    <name type="scientific">Dictyobacter alpinus</name>
    <dbReference type="NCBI Taxonomy" id="2014873"/>
    <lineage>
        <taxon>Bacteria</taxon>
        <taxon>Bacillati</taxon>
        <taxon>Chloroflexota</taxon>
        <taxon>Ktedonobacteria</taxon>
        <taxon>Ktedonobacterales</taxon>
        <taxon>Dictyobacteraceae</taxon>
        <taxon>Dictyobacter</taxon>
    </lineage>
</organism>
<dbReference type="InterPro" id="IPR016181">
    <property type="entry name" value="Acyl_CoA_acyltransferase"/>
</dbReference>
<dbReference type="PROSITE" id="PS51186">
    <property type="entry name" value="GNAT"/>
    <property type="match status" value="1"/>
</dbReference>
<gene>
    <name evidence="3" type="ORF">KDA_45310</name>
</gene>
<dbReference type="RefSeq" id="WP_161982315.1">
    <property type="nucleotide sequence ID" value="NZ_BIFT01000001.1"/>
</dbReference>
<dbReference type="SUPFAM" id="SSF55729">
    <property type="entry name" value="Acyl-CoA N-acyltransferases (Nat)"/>
    <property type="match status" value="1"/>
</dbReference>
<dbReference type="GO" id="GO:0008080">
    <property type="term" value="F:N-acetyltransferase activity"/>
    <property type="evidence" value="ECO:0007669"/>
    <property type="project" value="InterPro"/>
</dbReference>
<dbReference type="PANTHER" id="PTHR13947">
    <property type="entry name" value="GNAT FAMILY N-ACETYLTRANSFERASE"/>
    <property type="match status" value="1"/>
</dbReference>
<comment type="caution">
    <text evidence="3">The sequence shown here is derived from an EMBL/GenBank/DDBJ whole genome shotgun (WGS) entry which is preliminary data.</text>
</comment>
<dbReference type="EMBL" id="BIFT01000001">
    <property type="protein sequence ID" value="GCE29047.1"/>
    <property type="molecule type" value="Genomic_DNA"/>
</dbReference>
<dbReference type="InterPro" id="IPR050769">
    <property type="entry name" value="NAT_camello-type"/>
</dbReference>
<dbReference type="Gene3D" id="3.40.630.30">
    <property type="match status" value="1"/>
</dbReference>
<reference evidence="4" key="1">
    <citation type="submission" date="2018-12" db="EMBL/GenBank/DDBJ databases">
        <title>Tengunoibacter tsumagoiensis gen. nov., sp. nov., Dictyobacter kobayashii sp. nov., D. alpinus sp. nov., and D. joshuensis sp. nov. and description of Dictyobacteraceae fam. nov. within the order Ktedonobacterales isolated from Tengu-no-mugimeshi.</title>
        <authorList>
            <person name="Wang C.M."/>
            <person name="Zheng Y."/>
            <person name="Sakai Y."/>
            <person name="Toyoda A."/>
            <person name="Minakuchi Y."/>
            <person name="Abe K."/>
            <person name="Yokota A."/>
            <person name="Yabe S."/>
        </authorList>
    </citation>
    <scope>NUCLEOTIDE SEQUENCE [LARGE SCALE GENOMIC DNA]</scope>
    <source>
        <strain evidence="4">Uno16</strain>
    </source>
</reference>
<name>A0A402BCN5_9CHLR</name>
<keyword evidence="1 3" id="KW-0808">Transferase</keyword>
<accession>A0A402BCN5</accession>
<feature type="domain" description="N-acetyltransferase" evidence="2">
    <location>
        <begin position="2"/>
        <end position="153"/>
    </location>
</feature>
<protein>
    <submittedName>
        <fullName evidence="3">GNAT family N-acetyltransferase</fullName>
    </submittedName>
</protein>
<keyword evidence="4" id="KW-1185">Reference proteome</keyword>
<dbReference type="InterPro" id="IPR000182">
    <property type="entry name" value="GNAT_dom"/>
</dbReference>
<dbReference type="PANTHER" id="PTHR13947:SF37">
    <property type="entry name" value="LD18367P"/>
    <property type="match status" value="1"/>
</dbReference>
<proteinExistence type="predicted"/>
<evidence type="ECO:0000256" key="1">
    <source>
        <dbReference type="ARBA" id="ARBA00022679"/>
    </source>
</evidence>
<dbReference type="Proteomes" id="UP000287171">
    <property type="component" value="Unassembled WGS sequence"/>
</dbReference>
<evidence type="ECO:0000313" key="3">
    <source>
        <dbReference type="EMBL" id="GCE29047.1"/>
    </source>
</evidence>
<evidence type="ECO:0000313" key="4">
    <source>
        <dbReference type="Proteomes" id="UP000287171"/>
    </source>
</evidence>
<dbReference type="Pfam" id="PF00583">
    <property type="entry name" value="Acetyltransf_1"/>
    <property type="match status" value="1"/>
</dbReference>
<dbReference type="CDD" id="cd04301">
    <property type="entry name" value="NAT_SF"/>
    <property type="match status" value="1"/>
</dbReference>
<sequence>MFTLRRYRPTDQGGVEYLHVHAIQQVGAYLGRGHWDDDVYAIEEAYLNNGGEFLIGELDGVFVAMGAFRRTSPESAEIKRMRIHPDYQGRGFGQLLLKELENRARAMGYKTLHLDTSVVQIAAQKLYQKNGFHEVGRDRYQNIEVILYEKALA</sequence>
<dbReference type="AlphaFoldDB" id="A0A402BCN5"/>
<evidence type="ECO:0000259" key="2">
    <source>
        <dbReference type="PROSITE" id="PS51186"/>
    </source>
</evidence>